<feature type="compositionally biased region" description="Polar residues" evidence="1">
    <location>
        <begin position="196"/>
        <end position="225"/>
    </location>
</feature>
<protein>
    <submittedName>
        <fullName evidence="3">Uncharacterized protein</fullName>
    </submittedName>
</protein>
<organism evidence="3 4">
    <name type="scientific">Malassezia psittaci</name>
    <dbReference type="NCBI Taxonomy" id="1821823"/>
    <lineage>
        <taxon>Eukaryota</taxon>
        <taxon>Fungi</taxon>
        <taxon>Dikarya</taxon>
        <taxon>Basidiomycota</taxon>
        <taxon>Ustilaginomycotina</taxon>
        <taxon>Malasseziomycetes</taxon>
        <taxon>Malasseziales</taxon>
        <taxon>Malasseziaceae</taxon>
        <taxon>Malassezia</taxon>
    </lineage>
</organism>
<accession>A0AAF0F8B4</accession>
<dbReference type="EMBL" id="CP118375">
    <property type="protein sequence ID" value="WFD41914.1"/>
    <property type="molecule type" value="Genomic_DNA"/>
</dbReference>
<gene>
    <name evidence="3" type="ORF">MPSI1_000551</name>
</gene>
<sequence>MVYALRRSGRQVSNSRLFVMSFVGGFASSLFFIPVGIAMSRKSLSTIEDPQHLSRVLQYQMEHRRDKSINSAIPPEQNSSEHSWNGNPDTRYSSNDFANPSRTEWAKRPSTTPKDESLWNDTASRADWSDSAPSNNAFPSKDPTPAAGQDWSTLPSSSDTNPSSEAGPGSRWAQLRNDRTGTPSAWENLRQRSTKESMAQQSASGQGPRSTAMNNESSVSQTRNSAYDDAVAEYNKAMERERRGLDVTTGFDENTQIR</sequence>
<keyword evidence="2" id="KW-0812">Transmembrane</keyword>
<evidence type="ECO:0000313" key="3">
    <source>
        <dbReference type="EMBL" id="WFD41914.1"/>
    </source>
</evidence>
<evidence type="ECO:0000256" key="2">
    <source>
        <dbReference type="SAM" id="Phobius"/>
    </source>
</evidence>
<keyword evidence="4" id="KW-1185">Reference proteome</keyword>
<feature type="region of interest" description="Disordered" evidence="1">
    <location>
        <begin position="69"/>
        <end position="226"/>
    </location>
</feature>
<proteinExistence type="predicted"/>
<reference evidence="3" key="1">
    <citation type="submission" date="2023-02" db="EMBL/GenBank/DDBJ databases">
        <title>Mating type loci evolution in Malassezia.</title>
        <authorList>
            <person name="Coelho M.A."/>
        </authorList>
    </citation>
    <scope>NUCLEOTIDE SEQUENCE</scope>
    <source>
        <strain evidence="3">CBS 14136</strain>
    </source>
</reference>
<dbReference type="AlphaFoldDB" id="A0AAF0F8B4"/>
<keyword evidence="2" id="KW-1133">Transmembrane helix</keyword>
<dbReference type="Proteomes" id="UP001214628">
    <property type="component" value="Chromosome 1"/>
</dbReference>
<feature type="compositionally biased region" description="Polar residues" evidence="1">
    <location>
        <begin position="150"/>
        <end position="164"/>
    </location>
</feature>
<name>A0AAF0F8B4_9BASI</name>
<feature type="transmembrane region" description="Helical" evidence="2">
    <location>
        <begin position="17"/>
        <end position="39"/>
    </location>
</feature>
<evidence type="ECO:0000313" key="4">
    <source>
        <dbReference type="Proteomes" id="UP001214628"/>
    </source>
</evidence>
<keyword evidence="2" id="KW-0472">Membrane</keyword>
<feature type="compositionally biased region" description="Polar residues" evidence="1">
    <location>
        <begin position="76"/>
        <end position="102"/>
    </location>
</feature>
<evidence type="ECO:0000256" key="1">
    <source>
        <dbReference type="SAM" id="MobiDB-lite"/>
    </source>
</evidence>